<proteinExistence type="predicted"/>
<dbReference type="Gene3D" id="3.60.10.10">
    <property type="entry name" value="Endonuclease/exonuclease/phosphatase"/>
    <property type="match status" value="1"/>
</dbReference>
<keyword evidence="2" id="KW-0378">Hydrolase</keyword>
<evidence type="ECO:0000313" key="3">
    <source>
        <dbReference type="Proteomes" id="UP000442707"/>
    </source>
</evidence>
<keyword evidence="2" id="KW-0255">Endonuclease</keyword>
<dbReference type="Proteomes" id="UP000442707">
    <property type="component" value="Unassembled WGS sequence"/>
</dbReference>
<gene>
    <name evidence="2" type="ORF">F7R91_20195</name>
</gene>
<keyword evidence="2" id="KW-0540">Nuclease</keyword>
<evidence type="ECO:0000313" key="2">
    <source>
        <dbReference type="EMBL" id="KAB1145086.1"/>
    </source>
</evidence>
<dbReference type="SUPFAM" id="SSF56219">
    <property type="entry name" value="DNase I-like"/>
    <property type="match status" value="1"/>
</dbReference>
<dbReference type="InterPro" id="IPR036691">
    <property type="entry name" value="Endo/exonu/phosph_ase_sf"/>
</dbReference>
<evidence type="ECO:0000259" key="1">
    <source>
        <dbReference type="Pfam" id="PF03372"/>
    </source>
</evidence>
<name>A0A6H9UZ52_9ACTN</name>
<dbReference type="InterPro" id="IPR005135">
    <property type="entry name" value="Endo/exonuclease/phosphatase"/>
</dbReference>
<dbReference type="EMBL" id="VZRB01000013">
    <property type="protein sequence ID" value="KAB1145086.1"/>
    <property type="molecule type" value="Genomic_DNA"/>
</dbReference>
<feature type="domain" description="Endonuclease/exonuclease/phosphatase" evidence="1">
    <location>
        <begin position="7"/>
        <end position="213"/>
    </location>
</feature>
<keyword evidence="3" id="KW-1185">Reference proteome</keyword>
<organism evidence="2 3">
    <name type="scientific">Streptomyces luteolifulvus</name>
    <dbReference type="NCBI Taxonomy" id="2615112"/>
    <lineage>
        <taxon>Bacteria</taxon>
        <taxon>Bacillati</taxon>
        <taxon>Actinomycetota</taxon>
        <taxon>Actinomycetes</taxon>
        <taxon>Kitasatosporales</taxon>
        <taxon>Streptomycetaceae</taxon>
        <taxon>Streptomyces</taxon>
    </lineage>
</organism>
<sequence length="241" mass="26701">MASRPEHVLVLTETAPSEGCEFLAAQFWTAGYHVTFPRPERGERGVMIVSRVPIEGSGVRFGYLPHRAVSVTVATEAGPLDIIGLYVPSRDATEAKTERKRQFLQEAERVIPRGTTGARLIIGDFNILEPKHEPRYPFFKPFEYAFYEGLEEAGYVDAFRHLAPTATEYSWVGRTGDGYRYDHAHVSVGLAGAVRGCLYLHEPRTRTDRLTDHSTLAVQLDVTPVEQLPVGNPTGTAGALF</sequence>
<dbReference type="AlphaFoldDB" id="A0A6H9UZ52"/>
<keyword evidence="2" id="KW-0269">Exonuclease</keyword>
<protein>
    <submittedName>
        <fullName evidence="2">Endonuclease/exonuclease/phosphatase</fullName>
    </submittedName>
</protein>
<accession>A0A6H9UZ52</accession>
<dbReference type="GO" id="GO:0004527">
    <property type="term" value="F:exonuclease activity"/>
    <property type="evidence" value="ECO:0007669"/>
    <property type="project" value="UniProtKB-KW"/>
</dbReference>
<reference evidence="2 3" key="1">
    <citation type="submission" date="2019-09" db="EMBL/GenBank/DDBJ databases">
        <title>Screening of Novel Bioactive Compounds from Soil-Associated.</title>
        <authorList>
            <person name="Zhao S."/>
        </authorList>
    </citation>
    <scope>NUCLEOTIDE SEQUENCE [LARGE SCALE GENOMIC DNA]</scope>
    <source>
        <strain evidence="2 3">HIT-DPA4</strain>
    </source>
</reference>
<dbReference type="Pfam" id="PF03372">
    <property type="entry name" value="Exo_endo_phos"/>
    <property type="match status" value="1"/>
</dbReference>
<dbReference type="GO" id="GO:0004519">
    <property type="term" value="F:endonuclease activity"/>
    <property type="evidence" value="ECO:0007669"/>
    <property type="project" value="UniProtKB-KW"/>
</dbReference>
<comment type="caution">
    <text evidence="2">The sequence shown here is derived from an EMBL/GenBank/DDBJ whole genome shotgun (WGS) entry which is preliminary data.</text>
</comment>